<dbReference type="EMBL" id="RBXR01000001">
    <property type="protein sequence ID" value="RKT67569.1"/>
    <property type="molecule type" value="Genomic_DNA"/>
</dbReference>
<feature type="compositionally biased region" description="Low complexity" evidence="1">
    <location>
        <begin position="24"/>
        <end position="43"/>
    </location>
</feature>
<feature type="signal peptide" evidence="2">
    <location>
        <begin position="1"/>
        <end position="21"/>
    </location>
</feature>
<evidence type="ECO:0000256" key="1">
    <source>
        <dbReference type="SAM" id="MobiDB-lite"/>
    </source>
</evidence>
<keyword evidence="2" id="KW-0732">Signal</keyword>
<feature type="domain" description="Glycoside-hydrolase family GH114 TIM-barrel" evidence="3">
    <location>
        <begin position="76"/>
        <end position="279"/>
    </location>
</feature>
<sequence>MRTSTLSAVLAVSALALTACTAPDATALPPTQPTTTWAATAPPTTSPASPPPTTSAPPASPVDPPAVVLPPAHAGFDYQIGGPYPPAEGVSVVTRDHQAPPAPGRYSICYLNAFQVQPGAEAEWDADLLLRDAAGQVVYDRDWDEALLDIRTTDKRDRIARKVGDWIDGCAAKGYRAVEPDNYDSYTRAPQGLLTSEQAKALHTLLSARAHAKGLAIGQKNTVELAGDRQAVGVDFAIAEECGQHEECGEYVEAFGDRVLVIEYTDEGLATACAGWGTRLSIVRRDVNVLPADNPAHVRRTC</sequence>
<dbReference type="RefSeq" id="WP_121217953.1">
    <property type="nucleotide sequence ID" value="NZ_JBIUBA010000019.1"/>
</dbReference>
<dbReference type="AlphaFoldDB" id="A0A495X1Z4"/>
<dbReference type="InterPro" id="IPR004352">
    <property type="entry name" value="GH114_TIM-barrel"/>
</dbReference>
<feature type="region of interest" description="Disordered" evidence="1">
    <location>
        <begin position="24"/>
        <end position="64"/>
    </location>
</feature>
<dbReference type="Proteomes" id="UP000272729">
    <property type="component" value="Unassembled WGS sequence"/>
</dbReference>
<gene>
    <name evidence="4" type="ORF">DFJ66_0744</name>
</gene>
<dbReference type="OrthoDB" id="319933at2"/>
<evidence type="ECO:0000313" key="4">
    <source>
        <dbReference type="EMBL" id="RKT67569.1"/>
    </source>
</evidence>
<reference evidence="4 5" key="1">
    <citation type="submission" date="2018-10" db="EMBL/GenBank/DDBJ databases">
        <title>Sequencing the genomes of 1000 actinobacteria strains.</title>
        <authorList>
            <person name="Klenk H.-P."/>
        </authorList>
    </citation>
    <scope>NUCLEOTIDE SEQUENCE [LARGE SCALE GENOMIC DNA]</scope>
    <source>
        <strain evidence="4 5">DSM 43911</strain>
    </source>
</reference>
<evidence type="ECO:0000259" key="3">
    <source>
        <dbReference type="Pfam" id="PF03537"/>
    </source>
</evidence>
<dbReference type="PROSITE" id="PS51257">
    <property type="entry name" value="PROKAR_LIPOPROTEIN"/>
    <property type="match status" value="1"/>
</dbReference>
<dbReference type="SUPFAM" id="SSF51445">
    <property type="entry name" value="(Trans)glycosidases"/>
    <property type="match status" value="1"/>
</dbReference>
<evidence type="ECO:0000313" key="5">
    <source>
        <dbReference type="Proteomes" id="UP000272729"/>
    </source>
</evidence>
<accession>A0A495X1Z4</accession>
<keyword evidence="5" id="KW-1185">Reference proteome</keyword>
<name>A0A495X1Z4_9PSEU</name>
<feature type="compositionally biased region" description="Pro residues" evidence="1">
    <location>
        <begin position="44"/>
        <end position="64"/>
    </location>
</feature>
<dbReference type="Gene3D" id="3.20.20.70">
    <property type="entry name" value="Aldolase class I"/>
    <property type="match status" value="1"/>
</dbReference>
<proteinExistence type="predicted"/>
<dbReference type="Pfam" id="PF03537">
    <property type="entry name" value="Glyco_hydro_114"/>
    <property type="match status" value="1"/>
</dbReference>
<comment type="caution">
    <text evidence="4">The sequence shown here is derived from an EMBL/GenBank/DDBJ whole genome shotgun (WGS) entry which is preliminary data.</text>
</comment>
<evidence type="ECO:0000256" key="2">
    <source>
        <dbReference type="SAM" id="SignalP"/>
    </source>
</evidence>
<dbReference type="InterPro" id="IPR013785">
    <property type="entry name" value="Aldolase_TIM"/>
</dbReference>
<feature type="chain" id="PRO_5038992018" description="Glycoside-hydrolase family GH114 TIM-barrel domain-containing protein" evidence="2">
    <location>
        <begin position="22"/>
        <end position="302"/>
    </location>
</feature>
<dbReference type="InterPro" id="IPR017853">
    <property type="entry name" value="GH"/>
</dbReference>
<protein>
    <recommendedName>
        <fullName evidence="3">Glycoside-hydrolase family GH114 TIM-barrel domain-containing protein</fullName>
    </recommendedName>
</protein>
<dbReference type="PANTHER" id="PTHR35273">
    <property type="entry name" value="ALPHA-1,4 POLYGALACTOSAMINIDASE, PUTATIVE (AFU_ORTHOLOGUE AFUA_3G07890)-RELATED"/>
    <property type="match status" value="1"/>
</dbReference>
<dbReference type="PANTHER" id="PTHR35273:SF2">
    <property type="entry name" value="ALPHA-GALACTOSIDASE"/>
    <property type="match status" value="1"/>
</dbReference>
<organism evidence="4 5">
    <name type="scientific">Saccharothrix variisporea</name>
    <dbReference type="NCBI Taxonomy" id="543527"/>
    <lineage>
        <taxon>Bacteria</taxon>
        <taxon>Bacillati</taxon>
        <taxon>Actinomycetota</taxon>
        <taxon>Actinomycetes</taxon>
        <taxon>Pseudonocardiales</taxon>
        <taxon>Pseudonocardiaceae</taxon>
        <taxon>Saccharothrix</taxon>
    </lineage>
</organism>